<keyword evidence="2" id="KW-1185">Reference proteome</keyword>
<evidence type="ECO:0000313" key="1">
    <source>
        <dbReference type="EMBL" id="CAI0547436.1"/>
    </source>
</evidence>
<proteinExistence type="predicted"/>
<dbReference type="Proteomes" id="UP001154282">
    <property type="component" value="Unassembled WGS sequence"/>
</dbReference>
<sequence length="54" mass="6432">MDQRVNGSCFWKGEMGWEVEFRSVVTRSGFELETFGLKVIRLFYCVRANGREFY</sequence>
<name>A0AAV0QQS4_9ROSI</name>
<evidence type="ECO:0000313" key="2">
    <source>
        <dbReference type="Proteomes" id="UP001154282"/>
    </source>
</evidence>
<gene>
    <name evidence="1" type="ORF">LITE_LOCUS44365</name>
</gene>
<dbReference type="AlphaFoldDB" id="A0AAV0QQS4"/>
<reference evidence="1" key="1">
    <citation type="submission" date="2022-08" db="EMBL/GenBank/DDBJ databases">
        <authorList>
            <person name="Gutierrez-Valencia J."/>
        </authorList>
    </citation>
    <scope>NUCLEOTIDE SEQUENCE</scope>
</reference>
<protein>
    <submittedName>
        <fullName evidence="1">Uncharacterized protein</fullName>
    </submittedName>
</protein>
<comment type="caution">
    <text evidence="1">The sequence shown here is derived from an EMBL/GenBank/DDBJ whole genome shotgun (WGS) entry which is preliminary data.</text>
</comment>
<organism evidence="1 2">
    <name type="scientific">Linum tenue</name>
    <dbReference type="NCBI Taxonomy" id="586396"/>
    <lineage>
        <taxon>Eukaryota</taxon>
        <taxon>Viridiplantae</taxon>
        <taxon>Streptophyta</taxon>
        <taxon>Embryophyta</taxon>
        <taxon>Tracheophyta</taxon>
        <taxon>Spermatophyta</taxon>
        <taxon>Magnoliopsida</taxon>
        <taxon>eudicotyledons</taxon>
        <taxon>Gunneridae</taxon>
        <taxon>Pentapetalae</taxon>
        <taxon>rosids</taxon>
        <taxon>fabids</taxon>
        <taxon>Malpighiales</taxon>
        <taxon>Linaceae</taxon>
        <taxon>Linum</taxon>
    </lineage>
</organism>
<dbReference type="EMBL" id="CAMGYJ010000010">
    <property type="protein sequence ID" value="CAI0547436.1"/>
    <property type="molecule type" value="Genomic_DNA"/>
</dbReference>
<accession>A0AAV0QQS4</accession>